<organism evidence="2 3">
    <name type="scientific">Sphingomonas citri</name>
    <dbReference type="NCBI Taxonomy" id="2862499"/>
    <lineage>
        <taxon>Bacteria</taxon>
        <taxon>Pseudomonadati</taxon>
        <taxon>Pseudomonadota</taxon>
        <taxon>Alphaproteobacteria</taxon>
        <taxon>Sphingomonadales</taxon>
        <taxon>Sphingomonadaceae</taxon>
        <taxon>Sphingomonas</taxon>
    </lineage>
</organism>
<gene>
    <name evidence="2" type="ORF">KZ820_04050</name>
</gene>
<evidence type="ECO:0000313" key="3">
    <source>
        <dbReference type="Proteomes" id="UP000759103"/>
    </source>
</evidence>
<reference evidence="2 3" key="1">
    <citation type="submission" date="2021-07" db="EMBL/GenBank/DDBJ databases">
        <title>Sphingomonas sp.</title>
        <authorList>
            <person name="Feng G."/>
            <person name="Li J."/>
            <person name="Pan M."/>
        </authorList>
    </citation>
    <scope>NUCLEOTIDE SEQUENCE [LARGE SCALE GENOMIC DNA]</scope>
    <source>
        <strain evidence="2 3">RRHST34</strain>
    </source>
</reference>
<dbReference type="InterPro" id="IPR011250">
    <property type="entry name" value="OMP/PagP_B-barrel"/>
</dbReference>
<name>A0ABS7BJW8_9SPHN</name>
<feature type="signal peptide" evidence="1">
    <location>
        <begin position="1"/>
        <end position="24"/>
    </location>
</feature>
<dbReference type="RefSeq" id="WP_219747357.1">
    <property type="nucleotide sequence ID" value="NZ_JAHXZN010000001.1"/>
</dbReference>
<keyword evidence="3" id="KW-1185">Reference proteome</keyword>
<accession>A0ABS7BJW8</accession>
<dbReference type="InterPro" id="IPR018759">
    <property type="entry name" value="BBP2_2"/>
</dbReference>
<feature type="chain" id="PRO_5045407837" evidence="1">
    <location>
        <begin position="25"/>
        <end position="409"/>
    </location>
</feature>
<dbReference type="SUPFAM" id="SSF56925">
    <property type="entry name" value="OMPA-like"/>
    <property type="match status" value="1"/>
</dbReference>
<proteinExistence type="predicted"/>
<keyword evidence="1" id="KW-0732">Signal</keyword>
<evidence type="ECO:0000313" key="2">
    <source>
        <dbReference type="EMBL" id="MBW6529897.1"/>
    </source>
</evidence>
<dbReference type="Pfam" id="PF10082">
    <property type="entry name" value="BBP2_2"/>
    <property type="match status" value="1"/>
</dbReference>
<dbReference type="Proteomes" id="UP000759103">
    <property type="component" value="Unassembled WGS sequence"/>
</dbReference>
<dbReference type="EMBL" id="JAHXZN010000001">
    <property type="protein sequence ID" value="MBW6529897.1"/>
    <property type="molecule type" value="Genomic_DNA"/>
</dbReference>
<protein>
    <submittedName>
        <fullName evidence="2">Outer membrane beta-barrel protein</fullName>
    </submittedName>
</protein>
<comment type="caution">
    <text evidence="2">The sequence shown here is derived from an EMBL/GenBank/DDBJ whole genome shotgun (WGS) entry which is preliminary data.</text>
</comment>
<dbReference type="SUPFAM" id="SSF56935">
    <property type="entry name" value="Porins"/>
    <property type="match status" value="1"/>
</dbReference>
<sequence length="409" mass="44792">MSLKLLRCVLLTAGGAMCCAQSPADPQRSTAIADLPRPGYEPRTLTLGGIVVTPRVDLGATYNDNIFATRDGEIGDVVFNLQPALEGRRQTTSSDLRLAANANLIRYARYDRENVTTFRGLADWRGDVAPRQSIRARASFDRSYQRRSDPEADFGAGRRPTLIDVAEAGLDYRFTGARLGMLASATATNYNFLPAADADRDLAVYRVALRGSYAVSGRTSVYLQGYAVRRDARLRVDRYGVDRDASTAGALAGVSFDVSSRVQGELGVGAFRSDPSDPTLRAFSGLAASGQLTWQPRVRTAITLDAFRGDVATIRAGAIGRIDTRLSLAIDQELRHDVLARAAVGIRDIAYRGAIDRDQRFRFAELEGTYLLNRHLAVLGNGSFTRRDADQPIERFSRWTATLGLRLTY</sequence>
<evidence type="ECO:0000256" key="1">
    <source>
        <dbReference type="SAM" id="SignalP"/>
    </source>
</evidence>